<organism evidence="2 3">
    <name type="scientific">Weissella ceti</name>
    <dbReference type="NCBI Taxonomy" id="759620"/>
    <lineage>
        <taxon>Bacteria</taxon>
        <taxon>Bacillati</taxon>
        <taxon>Bacillota</taxon>
        <taxon>Bacilli</taxon>
        <taxon>Lactobacillales</taxon>
        <taxon>Lactobacillaceae</taxon>
        <taxon>Weissella</taxon>
    </lineage>
</organism>
<feature type="transmembrane region" description="Helical" evidence="1">
    <location>
        <begin position="13"/>
        <end position="32"/>
    </location>
</feature>
<dbReference type="Proteomes" id="UP001526225">
    <property type="component" value="Unassembled WGS sequence"/>
</dbReference>
<evidence type="ECO:0000313" key="3">
    <source>
        <dbReference type="Proteomes" id="UP001526225"/>
    </source>
</evidence>
<name>A0ABT3E629_9LACO</name>
<keyword evidence="1" id="KW-0812">Transmembrane</keyword>
<keyword evidence="1" id="KW-1133">Transmembrane helix</keyword>
<proteinExistence type="predicted"/>
<protein>
    <submittedName>
        <fullName evidence="2">Uncharacterized protein</fullName>
    </submittedName>
</protein>
<sequence length="56" mass="6125">MNKRKGSISVNNVIEWAIGISIILGAIGTFIVKLAKADYIRRSDPNGKKKNDHSGE</sequence>
<evidence type="ECO:0000313" key="2">
    <source>
        <dbReference type="EMBL" id="MCW0953687.1"/>
    </source>
</evidence>
<dbReference type="EMBL" id="JAOZFE010000007">
    <property type="protein sequence ID" value="MCW0953687.1"/>
    <property type="molecule type" value="Genomic_DNA"/>
</dbReference>
<keyword evidence="3" id="KW-1185">Reference proteome</keyword>
<reference evidence="2 3" key="1">
    <citation type="submission" date="2022-10" db="EMBL/GenBank/DDBJ databases">
        <title>Weissella fermenti sp. nov., isolated from fermented cabbage.</title>
        <authorList>
            <person name="Lee J.K."/>
            <person name="Baek J.H."/>
            <person name="Choi D.G."/>
            <person name="Kim J.M."/>
            <person name="Jeon C.O."/>
        </authorList>
    </citation>
    <scope>NUCLEOTIDE SEQUENCE [LARGE SCALE GENOMIC DNA]</scope>
    <source>
        <strain evidence="2 3">KACC 18534</strain>
    </source>
</reference>
<comment type="caution">
    <text evidence="2">The sequence shown here is derived from an EMBL/GenBank/DDBJ whole genome shotgun (WGS) entry which is preliminary data.</text>
</comment>
<accession>A0ABT3E629</accession>
<keyword evidence="1" id="KW-0472">Membrane</keyword>
<evidence type="ECO:0000256" key="1">
    <source>
        <dbReference type="SAM" id="Phobius"/>
    </source>
</evidence>
<dbReference type="RefSeq" id="WP_213409140.1">
    <property type="nucleotide sequence ID" value="NZ_CP074441.1"/>
</dbReference>
<gene>
    <name evidence="2" type="ORF">OIT44_06395</name>
</gene>